<name>A0A0E9X0R7_ANGAN</name>
<keyword evidence="1" id="KW-0812">Transmembrane</keyword>
<feature type="transmembrane region" description="Helical" evidence="1">
    <location>
        <begin position="60"/>
        <end position="79"/>
    </location>
</feature>
<sequence length="80" mass="8812">MAKGNTSVTATCSQLTTRKPCLRNQPLPGPYCHADAINGDRTAHENGIPSWSTCAIFLKMYLLILFKGTILFIHLFAMLS</sequence>
<dbReference type="EMBL" id="GBXM01012270">
    <property type="protein sequence ID" value="JAH96307.1"/>
    <property type="molecule type" value="Transcribed_RNA"/>
</dbReference>
<protein>
    <submittedName>
        <fullName evidence="2">Uncharacterized protein</fullName>
    </submittedName>
</protein>
<reference evidence="2" key="2">
    <citation type="journal article" date="2015" name="Fish Shellfish Immunol.">
        <title>Early steps in the European eel (Anguilla anguilla)-Vibrio vulnificus interaction in the gills: Role of the RtxA13 toxin.</title>
        <authorList>
            <person name="Callol A."/>
            <person name="Pajuelo D."/>
            <person name="Ebbesson L."/>
            <person name="Teles M."/>
            <person name="MacKenzie S."/>
            <person name="Amaro C."/>
        </authorList>
    </citation>
    <scope>NUCLEOTIDE SEQUENCE</scope>
</reference>
<evidence type="ECO:0000256" key="1">
    <source>
        <dbReference type="SAM" id="Phobius"/>
    </source>
</evidence>
<reference evidence="2" key="1">
    <citation type="submission" date="2014-11" db="EMBL/GenBank/DDBJ databases">
        <authorList>
            <person name="Amaro Gonzalez C."/>
        </authorList>
    </citation>
    <scope>NUCLEOTIDE SEQUENCE</scope>
</reference>
<evidence type="ECO:0000313" key="2">
    <source>
        <dbReference type="EMBL" id="JAH96307.1"/>
    </source>
</evidence>
<keyword evidence="1" id="KW-1133">Transmembrane helix</keyword>
<dbReference type="AlphaFoldDB" id="A0A0E9X0R7"/>
<organism evidence="2">
    <name type="scientific">Anguilla anguilla</name>
    <name type="common">European freshwater eel</name>
    <name type="synonym">Muraena anguilla</name>
    <dbReference type="NCBI Taxonomy" id="7936"/>
    <lineage>
        <taxon>Eukaryota</taxon>
        <taxon>Metazoa</taxon>
        <taxon>Chordata</taxon>
        <taxon>Craniata</taxon>
        <taxon>Vertebrata</taxon>
        <taxon>Euteleostomi</taxon>
        <taxon>Actinopterygii</taxon>
        <taxon>Neopterygii</taxon>
        <taxon>Teleostei</taxon>
        <taxon>Anguilliformes</taxon>
        <taxon>Anguillidae</taxon>
        <taxon>Anguilla</taxon>
    </lineage>
</organism>
<proteinExistence type="predicted"/>
<accession>A0A0E9X0R7</accession>
<keyword evidence="1" id="KW-0472">Membrane</keyword>